<keyword evidence="5 7" id="KW-0472">Membrane</keyword>
<dbReference type="SUPFAM" id="SSF56935">
    <property type="entry name" value="Porins"/>
    <property type="match status" value="1"/>
</dbReference>
<reference evidence="10" key="1">
    <citation type="submission" date="2023-03" db="EMBL/GenBank/DDBJ databases">
        <title>Andean soil-derived lignocellulolytic bacterial consortium as a source of novel taxa and putative plastic-active enzymes.</title>
        <authorList>
            <person name="Diaz-Garcia L."/>
            <person name="Chuvochina M."/>
            <person name="Feuerriegel G."/>
            <person name="Bunk B."/>
            <person name="Sproer C."/>
            <person name="Streit W.R."/>
            <person name="Rodriguez L.M."/>
            <person name="Overmann J."/>
            <person name="Jimenez D.J."/>
        </authorList>
    </citation>
    <scope>NUCLEOTIDE SEQUENCE</scope>
    <source>
        <strain evidence="10">MAG 7</strain>
    </source>
</reference>
<dbReference type="Gene3D" id="2.60.40.1120">
    <property type="entry name" value="Carboxypeptidase-like, regulatory domain"/>
    <property type="match status" value="1"/>
</dbReference>
<dbReference type="EMBL" id="CP119311">
    <property type="protein sequence ID" value="WEK37504.1"/>
    <property type="molecule type" value="Genomic_DNA"/>
</dbReference>
<evidence type="ECO:0000256" key="8">
    <source>
        <dbReference type="SAM" id="SignalP"/>
    </source>
</evidence>
<gene>
    <name evidence="10" type="ORF">P0Y53_08315</name>
</gene>
<evidence type="ECO:0000313" key="11">
    <source>
        <dbReference type="Proteomes" id="UP001220610"/>
    </source>
</evidence>
<dbReference type="Pfam" id="PF13715">
    <property type="entry name" value="CarbopepD_reg_2"/>
    <property type="match status" value="1"/>
</dbReference>
<dbReference type="Pfam" id="PF07715">
    <property type="entry name" value="Plug"/>
    <property type="match status" value="1"/>
</dbReference>
<dbReference type="SUPFAM" id="SSF49464">
    <property type="entry name" value="Carboxypeptidase regulatory domain-like"/>
    <property type="match status" value="1"/>
</dbReference>
<evidence type="ECO:0000256" key="3">
    <source>
        <dbReference type="ARBA" id="ARBA00022452"/>
    </source>
</evidence>
<keyword evidence="3 7" id="KW-1134">Transmembrane beta strand</keyword>
<evidence type="ECO:0000256" key="7">
    <source>
        <dbReference type="PROSITE-ProRule" id="PRU01360"/>
    </source>
</evidence>
<dbReference type="PROSITE" id="PS52016">
    <property type="entry name" value="TONB_DEPENDENT_REC_3"/>
    <property type="match status" value="1"/>
</dbReference>
<dbReference type="InterPro" id="IPR036942">
    <property type="entry name" value="Beta-barrel_TonB_sf"/>
</dbReference>
<dbReference type="InterPro" id="IPR008969">
    <property type="entry name" value="CarboxyPept-like_regulatory"/>
</dbReference>
<keyword evidence="4 7" id="KW-0812">Transmembrane</keyword>
<comment type="similarity">
    <text evidence="7">Belongs to the TonB-dependent receptor family.</text>
</comment>
<name>A0AAJ6BJ34_9BACT</name>
<sequence>MRFTAILLTAAVLNVHAAGMAQTVTLTGKNIPLKQVFAAIKQQTGYVVFSNTNAFKDAHSVTLSVKDMPLNSLLEMVLQDQPVSWLIKDKTIVLSRKATPAASTPQLITLDEVNRIINVSGVVRNENGEPLAGASVRVRGRNGGMVTDSKGSFGFTNMLDDVGLIITMLGYEYLEISFRKTDNGYTAYTVDKARSSQIKVTSGPNMFINVTMKAADAKMDDVVVTGYMDIRRTMHTGAQTTLKADSIRIPGEVSIDQMLQGVVPGMLVTMPSGQVGSTPRIRIRGTSTLLGNQEPLWVVDGVIQRDPLPIPDGAASLAGDVSEMRLVASNSISWLNPNDIETITVLKDASATAIYGSQAANGVIVLTTKKAKAGQLTVNYSGNLSIGQRPQYSMYNLMNSQELMQFSKEVYQDRDAYTSQVLPISYGGLVQKLHNKEITQEQFDAEYRRMESMNTDWFDILFRNSFSQNHSISLSGGSDKITNRTSINMQQQNGEAVGNDLRNFSASSNTTLKFGKRLLVNFLLNGGIRETDGFAYGVSPFEYAMNTSRTIPAYNDNGTLFYHERNGTLSPSIANKNTYNYNILNELANTGNKNSTRNLSANIDLNLKLFKNVDYQGLISYATATSDVKSWATEMSHYITQLRGYEYGAVLANSTEELKSGLPFGGLLQLQNATNSTYTIRNSLVYNNTFNQLHTVTVQVGNEIRSAELTGSATTRYGYLKNRGETFAPVPLTQAAGFYGSQANLHDRMRANSSVTNQTSNYVSQYLTAVYAFDQRYILNVNGRVDASNRFGQDENKRFQPTWSVGARWRLGNEHFMKSVLWLDAFDFYGSYGYQGNAVEAVSPNLIATDGGLSSIYKQYVLNIKSLPYKDLGWEKTNSWNIGVDLSFLNGRVNANANLFLKRSNVLASRDVPVENGMNSAIVFGSEMENKGYDLTVNIVPIRNKDWTWQFSVNTAVTRNILKDNQRVNVLGDYINGTAMISGEAYSTFYSFNYAGLNPANGRPTFNYMDITKTDKDLNYLVKTGKLEPDFSGGFNTTLRYRNYALRAQFAMAFGAQKRLPSVYNRTGAPTPEQNAPKWLMDRWRKAGDEATTDIPSVPDGNINRLLIYLPTLTSQSYSPYELYNWSDFRVADIDFIRCRNLAFTYDFDPSIARKVGSKRVSVSLSMTNPFLVAFDDRWDGYDPETGGWPARRTTSLSINMNF</sequence>
<dbReference type="Gene3D" id="2.40.170.20">
    <property type="entry name" value="TonB-dependent receptor, beta-barrel domain"/>
    <property type="match status" value="1"/>
</dbReference>
<dbReference type="InterPro" id="IPR023996">
    <property type="entry name" value="TonB-dep_OMP_SusC/RagA"/>
</dbReference>
<evidence type="ECO:0000259" key="9">
    <source>
        <dbReference type="Pfam" id="PF07715"/>
    </source>
</evidence>
<feature type="chain" id="PRO_5042469120" evidence="8">
    <location>
        <begin position="18"/>
        <end position="1203"/>
    </location>
</feature>
<evidence type="ECO:0000256" key="4">
    <source>
        <dbReference type="ARBA" id="ARBA00022692"/>
    </source>
</evidence>
<comment type="subcellular location">
    <subcellularLocation>
        <location evidence="1 7">Cell outer membrane</location>
        <topology evidence="1 7">Multi-pass membrane protein</topology>
    </subcellularLocation>
</comment>
<organism evidence="10 11">
    <name type="scientific">Candidatus Pseudobacter hemicellulosilyticus</name>
    <dbReference type="NCBI Taxonomy" id="3121375"/>
    <lineage>
        <taxon>Bacteria</taxon>
        <taxon>Pseudomonadati</taxon>
        <taxon>Bacteroidota</taxon>
        <taxon>Chitinophagia</taxon>
        <taxon>Chitinophagales</taxon>
        <taxon>Chitinophagaceae</taxon>
        <taxon>Pseudobacter</taxon>
    </lineage>
</organism>
<proteinExistence type="inferred from homology"/>
<dbReference type="InterPro" id="IPR012910">
    <property type="entry name" value="Plug_dom"/>
</dbReference>
<evidence type="ECO:0000256" key="5">
    <source>
        <dbReference type="ARBA" id="ARBA00023136"/>
    </source>
</evidence>
<feature type="domain" description="TonB-dependent receptor plug" evidence="9">
    <location>
        <begin position="236"/>
        <end position="363"/>
    </location>
</feature>
<dbReference type="InterPro" id="IPR037066">
    <property type="entry name" value="Plug_dom_sf"/>
</dbReference>
<dbReference type="NCBIfam" id="TIGR04057">
    <property type="entry name" value="SusC_RagA_signa"/>
    <property type="match status" value="1"/>
</dbReference>
<keyword evidence="6 7" id="KW-0998">Cell outer membrane</keyword>
<protein>
    <submittedName>
        <fullName evidence="10">SusC/RagA family TonB-linked outer membrane protein</fullName>
    </submittedName>
</protein>
<feature type="signal peptide" evidence="8">
    <location>
        <begin position="1"/>
        <end position="17"/>
    </location>
</feature>
<evidence type="ECO:0000313" key="10">
    <source>
        <dbReference type="EMBL" id="WEK37504.1"/>
    </source>
</evidence>
<dbReference type="InterPro" id="IPR023997">
    <property type="entry name" value="TonB-dep_OMP_SusC/RagA_CS"/>
</dbReference>
<dbReference type="GO" id="GO:0009279">
    <property type="term" value="C:cell outer membrane"/>
    <property type="evidence" value="ECO:0007669"/>
    <property type="project" value="UniProtKB-SubCell"/>
</dbReference>
<dbReference type="AlphaFoldDB" id="A0AAJ6BJ34"/>
<keyword evidence="8" id="KW-0732">Signal</keyword>
<keyword evidence="2 7" id="KW-0813">Transport</keyword>
<dbReference type="InterPro" id="IPR039426">
    <property type="entry name" value="TonB-dep_rcpt-like"/>
</dbReference>
<evidence type="ECO:0000256" key="2">
    <source>
        <dbReference type="ARBA" id="ARBA00022448"/>
    </source>
</evidence>
<evidence type="ECO:0000256" key="6">
    <source>
        <dbReference type="ARBA" id="ARBA00023237"/>
    </source>
</evidence>
<evidence type="ECO:0000256" key="1">
    <source>
        <dbReference type="ARBA" id="ARBA00004571"/>
    </source>
</evidence>
<accession>A0AAJ6BJ34</accession>
<dbReference type="Proteomes" id="UP001220610">
    <property type="component" value="Chromosome"/>
</dbReference>
<dbReference type="Gene3D" id="2.170.130.10">
    <property type="entry name" value="TonB-dependent receptor, plug domain"/>
    <property type="match status" value="1"/>
</dbReference>
<dbReference type="NCBIfam" id="TIGR04056">
    <property type="entry name" value="OMP_RagA_SusC"/>
    <property type="match status" value="1"/>
</dbReference>